<dbReference type="OrthoDB" id="5365964at2"/>
<dbReference type="PIRSF" id="PIRSF030771">
    <property type="entry name" value="UCP030771"/>
    <property type="match status" value="1"/>
</dbReference>
<proteinExistence type="predicted"/>
<comment type="caution">
    <text evidence="1">The sequence shown here is derived from an EMBL/GenBank/DDBJ whole genome shotgun (WGS) entry which is preliminary data.</text>
</comment>
<keyword evidence="2" id="KW-1185">Reference proteome</keyword>
<dbReference type="EMBL" id="RCZP01000018">
    <property type="protein sequence ID" value="TPG53264.1"/>
    <property type="molecule type" value="Genomic_DNA"/>
</dbReference>
<protein>
    <submittedName>
        <fullName evidence="1">DUF2190 family protein</fullName>
    </submittedName>
</protein>
<organism evidence="1 2">
    <name type="scientific">Muricoccus nepalensis</name>
    <dbReference type="NCBI Taxonomy" id="1854500"/>
    <lineage>
        <taxon>Bacteria</taxon>
        <taxon>Pseudomonadati</taxon>
        <taxon>Pseudomonadota</taxon>
        <taxon>Alphaproteobacteria</taxon>
        <taxon>Acetobacterales</taxon>
        <taxon>Roseomonadaceae</taxon>
        <taxon>Muricoccus</taxon>
    </lineage>
</organism>
<sequence length="109" mass="11140">MQNFVQVGEQLRFTAAADLASGAGVVLGSLFGVNTYAVAAGQDGVARIEGVVRLPKAAGAVTQFAKVYWDDTAKNVTTTATANRLIGAATRAEIAGATTVEVRLDGKAV</sequence>
<accession>A0A502FUZ1</accession>
<evidence type="ECO:0000313" key="2">
    <source>
        <dbReference type="Proteomes" id="UP000317078"/>
    </source>
</evidence>
<dbReference type="RefSeq" id="WP_140884967.1">
    <property type="nucleotide sequence ID" value="NZ_RCZP01000018.1"/>
</dbReference>
<gene>
    <name evidence="1" type="ORF">EAH89_17250</name>
</gene>
<dbReference type="Pfam" id="PF09956">
    <property type="entry name" value="Phage_cement_2"/>
    <property type="match status" value="1"/>
</dbReference>
<dbReference type="InterPro" id="IPR011231">
    <property type="entry name" value="Phage_VT1-Sakai_H0018"/>
</dbReference>
<name>A0A502FUZ1_9PROT</name>
<evidence type="ECO:0000313" key="1">
    <source>
        <dbReference type="EMBL" id="TPG53264.1"/>
    </source>
</evidence>
<reference evidence="1 2" key="1">
    <citation type="journal article" date="2019" name="Environ. Microbiol.">
        <title>Species interactions and distinct microbial communities in high Arctic permafrost affected cryosols are associated with the CH4 and CO2 gas fluxes.</title>
        <authorList>
            <person name="Altshuler I."/>
            <person name="Hamel J."/>
            <person name="Turney S."/>
            <person name="Magnuson E."/>
            <person name="Levesque R."/>
            <person name="Greer C."/>
            <person name="Whyte L.G."/>
        </authorList>
    </citation>
    <scope>NUCLEOTIDE SEQUENCE [LARGE SCALE GENOMIC DNA]</scope>
    <source>
        <strain evidence="1 2">S9.3B</strain>
    </source>
</reference>
<dbReference type="Proteomes" id="UP000317078">
    <property type="component" value="Unassembled WGS sequence"/>
</dbReference>
<dbReference type="AlphaFoldDB" id="A0A502FUZ1"/>